<reference evidence="8 9" key="1">
    <citation type="submission" date="2023-07" db="EMBL/GenBank/DDBJ databases">
        <title>Sorghum-associated microbial communities from plants grown in Nebraska, USA.</title>
        <authorList>
            <person name="Schachtman D."/>
        </authorList>
    </citation>
    <scope>NUCLEOTIDE SEQUENCE [LARGE SCALE GENOMIC DNA]</scope>
    <source>
        <strain evidence="8 9">DS1607</strain>
    </source>
</reference>
<evidence type="ECO:0000256" key="5">
    <source>
        <dbReference type="ARBA" id="ARBA00022840"/>
    </source>
</evidence>
<dbReference type="Proteomes" id="UP001226867">
    <property type="component" value="Unassembled WGS sequence"/>
</dbReference>
<keyword evidence="5 8" id="KW-0067">ATP-binding</keyword>
<keyword evidence="9" id="KW-1185">Reference proteome</keyword>
<dbReference type="Pfam" id="PF00005">
    <property type="entry name" value="ABC_tran"/>
    <property type="match status" value="1"/>
</dbReference>
<dbReference type="Pfam" id="PF08352">
    <property type="entry name" value="oligo_HPY"/>
    <property type="match status" value="1"/>
</dbReference>
<organism evidence="8 9">
    <name type="scientific">Variovorax ginsengisoli</name>
    <dbReference type="NCBI Taxonomy" id="363844"/>
    <lineage>
        <taxon>Bacteria</taxon>
        <taxon>Pseudomonadati</taxon>
        <taxon>Pseudomonadota</taxon>
        <taxon>Betaproteobacteria</taxon>
        <taxon>Burkholderiales</taxon>
        <taxon>Comamonadaceae</taxon>
        <taxon>Variovorax</taxon>
    </lineage>
</organism>
<sequence length="367" mass="39632">MSPTLVTAVADSSAPTSPPTPSPVLLTVTDLKVHFPRPSAGLFKAPEVVKAVDGVSFEVRRGTTLAVVGESGSGKTTTALAVMRLAPITEGSVRLGTTDLSLLGDDAMREARRRLQIIFQDPYSSLNPRQRVGDAVRAPLDLMKIGTADERARRVDELFTAVGLRPEQKNLFPHQFSGGQRQRINIARALATNPELVVCDEPVSALDIAIRAQILNLLVKLQRELGLTYLFISHDMAVVEHICDEIAVMYLGQIVERAPRKAFFARPLHPYSVALMSAVPDVRGGRARAAQRIQLSGDPPSPISPPPGCRFAGRCPVAEPACAEALPPLVQVEADHWVRCRRVQVMDGKAMAPLELPVIPQALPLAA</sequence>
<keyword evidence="2" id="KW-0813">Transport</keyword>
<dbReference type="InterPro" id="IPR050319">
    <property type="entry name" value="ABC_transp_ATP-bind"/>
</dbReference>
<dbReference type="Gene3D" id="3.40.50.300">
    <property type="entry name" value="P-loop containing nucleotide triphosphate hydrolases"/>
    <property type="match status" value="1"/>
</dbReference>
<protein>
    <submittedName>
        <fullName evidence="8">Peptide/nickel transport system ATP-binding protein</fullName>
    </submittedName>
</protein>
<evidence type="ECO:0000256" key="6">
    <source>
        <dbReference type="SAM" id="MobiDB-lite"/>
    </source>
</evidence>
<dbReference type="GO" id="GO:0005524">
    <property type="term" value="F:ATP binding"/>
    <property type="evidence" value="ECO:0007669"/>
    <property type="project" value="UniProtKB-KW"/>
</dbReference>
<keyword evidence="3" id="KW-1003">Cell membrane</keyword>
<gene>
    <name evidence="8" type="ORF">J2W36_002577</name>
</gene>
<dbReference type="RefSeq" id="WP_307690123.1">
    <property type="nucleotide sequence ID" value="NZ_JAUSRO010000007.1"/>
</dbReference>
<proteinExistence type="inferred from homology"/>
<name>A0ABT9S7I3_9BURK</name>
<dbReference type="PROSITE" id="PS00211">
    <property type="entry name" value="ABC_TRANSPORTER_1"/>
    <property type="match status" value="1"/>
</dbReference>
<evidence type="ECO:0000256" key="1">
    <source>
        <dbReference type="ARBA" id="ARBA00005417"/>
    </source>
</evidence>
<dbReference type="InterPro" id="IPR003593">
    <property type="entry name" value="AAA+_ATPase"/>
</dbReference>
<evidence type="ECO:0000256" key="2">
    <source>
        <dbReference type="ARBA" id="ARBA00022448"/>
    </source>
</evidence>
<feature type="compositionally biased region" description="Low complexity" evidence="6">
    <location>
        <begin position="1"/>
        <end position="15"/>
    </location>
</feature>
<dbReference type="PANTHER" id="PTHR43776:SF7">
    <property type="entry name" value="D,D-DIPEPTIDE TRANSPORT ATP-BINDING PROTEIN DDPF-RELATED"/>
    <property type="match status" value="1"/>
</dbReference>
<dbReference type="EMBL" id="JAUSRO010000007">
    <property type="protein sequence ID" value="MDP9900314.1"/>
    <property type="molecule type" value="Genomic_DNA"/>
</dbReference>
<dbReference type="InterPro" id="IPR003439">
    <property type="entry name" value="ABC_transporter-like_ATP-bd"/>
</dbReference>
<evidence type="ECO:0000259" key="7">
    <source>
        <dbReference type="PROSITE" id="PS50893"/>
    </source>
</evidence>
<evidence type="ECO:0000256" key="4">
    <source>
        <dbReference type="ARBA" id="ARBA00022741"/>
    </source>
</evidence>
<dbReference type="CDD" id="cd03257">
    <property type="entry name" value="ABC_NikE_OppD_transporters"/>
    <property type="match status" value="1"/>
</dbReference>
<dbReference type="SMART" id="SM00382">
    <property type="entry name" value="AAA"/>
    <property type="match status" value="1"/>
</dbReference>
<keyword evidence="3" id="KW-0472">Membrane</keyword>
<comment type="caution">
    <text evidence="8">The sequence shown here is derived from an EMBL/GenBank/DDBJ whole genome shotgun (WGS) entry which is preliminary data.</text>
</comment>
<evidence type="ECO:0000313" key="8">
    <source>
        <dbReference type="EMBL" id="MDP9900314.1"/>
    </source>
</evidence>
<evidence type="ECO:0000313" key="9">
    <source>
        <dbReference type="Proteomes" id="UP001226867"/>
    </source>
</evidence>
<dbReference type="PANTHER" id="PTHR43776">
    <property type="entry name" value="TRANSPORT ATP-BINDING PROTEIN"/>
    <property type="match status" value="1"/>
</dbReference>
<evidence type="ECO:0000256" key="3">
    <source>
        <dbReference type="ARBA" id="ARBA00022475"/>
    </source>
</evidence>
<dbReference type="InterPro" id="IPR013563">
    <property type="entry name" value="Oligopep_ABC_C"/>
</dbReference>
<dbReference type="InterPro" id="IPR027417">
    <property type="entry name" value="P-loop_NTPase"/>
</dbReference>
<feature type="domain" description="ABC transporter" evidence="7">
    <location>
        <begin position="37"/>
        <end position="276"/>
    </location>
</feature>
<accession>A0ABT9S7I3</accession>
<dbReference type="SUPFAM" id="SSF52540">
    <property type="entry name" value="P-loop containing nucleoside triphosphate hydrolases"/>
    <property type="match status" value="1"/>
</dbReference>
<dbReference type="InterPro" id="IPR017871">
    <property type="entry name" value="ABC_transporter-like_CS"/>
</dbReference>
<keyword evidence="4" id="KW-0547">Nucleotide-binding</keyword>
<dbReference type="PROSITE" id="PS50893">
    <property type="entry name" value="ABC_TRANSPORTER_2"/>
    <property type="match status" value="1"/>
</dbReference>
<feature type="region of interest" description="Disordered" evidence="6">
    <location>
        <begin position="1"/>
        <end position="21"/>
    </location>
</feature>
<comment type="similarity">
    <text evidence="1">Belongs to the ABC transporter superfamily.</text>
</comment>
<dbReference type="NCBIfam" id="TIGR01727">
    <property type="entry name" value="oligo_HPY"/>
    <property type="match status" value="1"/>
</dbReference>